<dbReference type="InterPro" id="IPR038109">
    <property type="entry name" value="DNA_bind_recomb_sf"/>
</dbReference>
<sequence>MASPDAIRAWAGSRRVAGSRSPYPAHRGGAALAEPQVTRLAFAGRTSTYDQQDPTLSLPRQLRSCQHVLPENAVVVVHFYDVESGRTDLADRGRGHAHELFQIPIPRDGGIQDLLEEAERPDRRFDAVICESIDRISRRAYIATEIEHRLEQVGVALLAADEPIRFDDMGKSKTATQVLTRRVKQGVAEWYVTEMLEKSWDGFEVHTEHGYNIGKPCYGHQAKRVPHPVPAKRAKGVKKTLLEAHPVEGPVVRKAFAWRVVERLGYQSIADRLNTDLITNPPPTPVDPDRSVGRWTYSNVRDVLTNPKHTGHMVWNRRARKGKGKNRANPVEEWVWSPEPTHEALVDLETFVQAQQVTEHRQRSRTDSGPNRHPDTRRTYRLRSYVFCTVCGRRYSGKTARSIPYMVCVPKKNYRQADHPSGFWVREDSLMDGLNNFLATQVFGTARHYLLDRDLRALDTAEQRAREERLGSLRTAIKDTETKKKRLIRNLELVETPDQEFLRDVNERRTELLAQKESLQQQLVELEDQVHRTPNPDLLSRLPVTPVDLALVPDDLSRRLFEALRLEIHYDGATNEALCRITLTGDTIEAVARATHETAVIPLSRDAADRDKNYQKEKTGMKTNHDLATICAVPPAGFEPATPALGERCSIP</sequence>
<evidence type="ECO:0000256" key="4">
    <source>
        <dbReference type="SAM" id="MobiDB-lite"/>
    </source>
</evidence>
<dbReference type="InterPro" id="IPR050639">
    <property type="entry name" value="SSR_resolvase"/>
</dbReference>
<dbReference type="SMART" id="SM00857">
    <property type="entry name" value="Resolvase"/>
    <property type="match status" value="1"/>
</dbReference>
<dbReference type="EMBL" id="AP023440">
    <property type="protein sequence ID" value="BCL28488.1"/>
    <property type="molecule type" value="Genomic_DNA"/>
</dbReference>
<dbReference type="Pfam" id="PF00239">
    <property type="entry name" value="Resolvase"/>
    <property type="match status" value="1"/>
</dbReference>
<dbReference type="Gene3D" id="3.90.1750.20">
    <property type="entry name" value="Putative Large Serine Recombinase, Chain B, Domain 2"/>
    <property type="match status" value="1"/>
</dbReference>
<dbReference type="PANTHER" id="PTHR30461">
    <property type="entry name" value="DNA-INVERTASE FROM LAMBDOID PROPHAGE"/>
    <property type="match status" value="1"/>
</dbReference>
<keyword evidence="3" id="KW-0175">Coiled coil</keyword>
<name>A0A7G1NZ64_9ACTN</name>
<protein>
    <recommendedName>
        <fullName evidence="5">Recombinase domain-containing protein</fullName>
    </recommendedName>
</protein>
<evidence type="ECO:0000256" key="3">
    <source>
        <dbReference type="SAM" id="Coils"/>
    </source>
</evidence>
<keyword evidence="1" id="KW-0238">DNA-binding</keyword>
<feature type="region of interest" description="Disordered" evidence="4">
    <location>
        <begin position="356"/>
        <end position="376"/>
    </location>
</feature>
<feature type="coiled-coil region" evidence="3">
    <location>
        <begin position="502"/>
        <end position="529"/>
    </location>
</feature>
<feature type="domain" description="Recombinase" evidence="5">
    <location>
        <begin position="234"/>
        <end position="364"/>
    </location>
</feature>
<dbReference type="InterPro" id="IPR006119">
    <property type="entry name" value="Resolv_N"/>
</dbReference>
<dbReference type="Gene3D" id="3.40.50.1390">
    <property type="entry name" value="Resolvase, N-terminal catalytic domain"/>
    <property type="match status" value="1"/>
</dbReference>
<proteinExistence type="predicted"/>
<gene>
    <name evidence="6" type="ORF">GCM10017557_33470</name>
</gene>
<accession>A0A7G1NZ64</accession>
<evidence type="ECO:0000313" key="6">
    <source>
        <dbReference type="EMBL" id="BCL28488.1"/>
    </source>
</evidence>
<dbReference type="AlphaFoldDB" id="A0A7G1NZ64"/>
<organism evidence="6 7">
    <name type="scientific">Streptomyces aurantiacus</name>
    <dbReference type="NCBI Taxonomy" id="47760"/>
    <lineage>
        <taxon>Bacteria</taxon>
        <taxon>Bacillati</taxon>
        <taxon>Actinomycetota</taxon>
        <taxon>Actinomycetes</taxon>
        <taxon>Kitasatosporales</taxon>
        <taxon>Streptomycetaceae</taxon>
        <taxon>Streptomyces</taxon>
        <taxon>Streptomyces aurantiacus group</taxon>
    </lineage>
</organism>
<feature type="compositionally biased region" description="Basic and acidic residues" evidence="4">
    <location>
        <begin position="358"/>
        <end position="376"/>
    </location>
</feature>
<dbReference type="InterPro" id="IPR011109">
    <property type="entry name" value="DNA_bind_recombinase_dom"/>
</dbReference>
<keyword evidence="7" id="KW-1185">Reference proteome</keyword>
<dbReference type="PROSITE" id="PS51737">
    <property type="entry name" value="RECOMBINASE_DNA_BIND"/>
    <property type="match status" value="1"/>
</dbReference>
<evidence type="ECO:0000256" key="1">
    <source>
        <dbReference type="ARBA" id="ARBA00023125"/>
    </source>
</evidence>
<reference evidence="6 7" key="1">
    <citation type="journal article" date="2014" name="Int. J. Syst. Evol. Microbiol.">
        <title>Complete genome sequence of Corynebacterium casei LMG S-19264T (=DSM 44701T), isolated from a smear-ripened cheese.</title>
        <authorList>
            <consortium name="US DOE Joint Genome Institute (JGI-PGF)"/>
            <person name="Walter F."/>
            <person name="Albersmeier A."/>
            <person name="Kalinowski J."/>
            <person name="Ruckert C."/>
        </authorList>
    </citation>
    <scope>NUCLEOTIDE SEQUENCE [LARGE SCALE GENOMIC DNA]</scope>
    <source>
        <strain evidence="6 7">JCM 4677</strain>
    </source>
</reference>
<dbReference type="GO" id="GO:0003677">
    <property type="term" value="F:DNA binding"/>
    <property type="evidence" value="ECO:0007669"/>
    <property type="project" value="UniProtKB-KW"/>
</dbReference>
<keyword evidence="2" id="KW-0233">DNA recombination</keyword>
<dbReference type="PANTHER" id="PTHR30461:SF2">
    <property type="entry name" value="SERINE RECOMBINASE PINE-RELATED"/>
    <property type="match status" value="1"/>
</dbReference>
<dbReference type="Pfam" id="PF07508">
    <property type="entry name" value="Recombinase"/>
    <property type="match status" value="1"/>
</dbReference>
<dbReference type="KEGG" id="sgm:GCM10017557_33470"/>
<dbReference type="Proteomes" id="UP000516444">
    <property type="component" value="Chromosome"/>
</dbReference>
<dbReference type="CDD" id="cd00338">
    <property type="entry name" value="Ser_Recombinase"/>
    <property type="match status" value="1"/>
</dbReference>
<evidence type="ECO:0000256" key="2">
    <source>
        <dbReference type="ARBA" id="ARBA00023172"/>
    </source>
</evidence>
<dbReference type="GO" id="GO:0000150">
    <property type="term" value="F:DNA strand exchange activity"/>
    <property type="evidence" value="ECO:0007669"/>
    <property type="project" value="InterPro"/>
</dbReference>
<evidence type="ECO:0000313" key="7">
    <source>
        <dbReference type="Proteomes" id="UP000516444"/>
    </source>
</evidence>
<dbReference type="SUPFAM" id="SSF53041">
    <property type="entry name" value="Resolvase-like"/>
    <property type="match status" value="1"/>
</dbReference>
<evidence type="ECO:0000259" key="5">
    <source>
        <dbReference type="PROSITE" id="PS51737"/>
    </source>
</evidence>
<dbReference type="InterPro" id="IPR036162">
    <property type="entry name" value="Resolvase-like_N_sf"/>
</dbReference>